<evidence type="ECO:0000256" key="5">
    <source>
        <dbReference type="SAM" id="Coils"/>
    </source>
</evidence>
<evidence type="ECO:0000256" key="6">
    <source>
        <dbReference type="SAM" id="Phobius"/>
    </source>
</evidence>
<accession>A0A2W5FR37</accession>
<evidence type="ECO:0000313" key="8">
    <source>
        <dbReference type="EMBL" id="PZP57478.1"/>
    </source>
</evidence>
<evidence type="ECO:0000256" key="3">
    <source>
        <dbReference type="ARBA" id="ARBA00022989"/>
    </source>
</evidence>
<feature type="domain" description="Lipopolysaccharide assembly protein A" evidence="7">
    <location>
        <begin position="45"/>
        <end position="92"/>
    </location>
</feature>
<organism evidence="8 9">
    <name type="scientific">Micavibrio aeruginosavorus</name>
    <dbReference type="NCBI Taxonomy" id="349221"/>
    <lineage>
        <taxon>Bacteria</taxon>
        <taxon>Pseudomonadati</taxon>
        <taxon>Bdellovibrionota</taxon>
        <taxon>Bdellovibrionia</taxon>
        <taxon>Bdellovibrionales</taxon>
        <taxon>Pseudobdellovibrionaceae</taxon>
        <taxon>Micavibrio</taxon>
    </lineage>
</organism>
<keyword evidence="4 6" id="KW-0472">Membrane</keyword>
<proteinExistence type="predicted"/>
<dbReference type="AlphaFoldDB" id="A0A2W5FR37"/>
<keyword evidence="3 6" id="KW-1133">Transmembrane helix</keyword>
<gene>
    <name evidence="8" type="ORF">DI586_00135</name>
</gene>
<dbReference type="InterPro" id="IPR010445">
    <property type="entry name" value="LapA_dom"/>
</dbReference>
<keyword evidence="5" id="KW-0175">Coiled coil</keyword>
<feature type="coiled-coil region" evidence="5">
    <location>
        <begin position="71"/>
        <end position="98"/>
    </location>
</feature>
<keyword evidence="1" id="KW-1003">Cell membrane</keyword>
<dbReference type="EMBL" id="QFOT01000001">
    <property type="protein sequence ID" value="PZP57478.1"/>
    <property type="molecule type" value="Genomic_DNA"/>
</dbReference>
<dbReference type="Proteomes" id="UP000249739">
    <property type="component" value="Unassembled WGS sequence"/>
</dbReference>
<feature type="transmembrane region" description="Helical" evidence="6">
    <location>
        <begin position="46"/>
        <end position="68"/>
    </location>
</feature>
<evidence type="ECO:0000256" key="1">
    <source>
        <dbReference type="ARBA" id="ARBA00022475"/>
    </source>
</evidence>
<sequence length="132" mass="15047">MMKFLNLFIKVLITLPVIAALFFITLSNRGVYLDMTWSPLHEAAALSLPLIIFVTCIIGFIWGSLILWSNTLELRAERRALKKQIAILEKQIDFQRMEIERQAALKQAAKNETIRISNTAQPTPRIAVPEIL</sequence>
<evidence type="ECO:0000259" key="7">
    <source>
        <dbReference type="Pfam" id="PF06305"/>
    </source>
</evidence>
<feature type="transmembrane region" description="Helical" evidence="6">
    <location>
        <begin position="7"/>
        <end position="26"/>
    </location>
</feature>
<protein>
    <recommendedName>
        <fullName evidence="7">Lipopolysaccharide assembly protein A domain-containing protein</fullName>
    </recommendedName>
</protein>
<keyword evidence="2 6" id="KW-0812">Transmembrane</keyword>
<evidence type="ECO:0000313" key="9">
    <source>
        <dbReference type="Proteomes" id="UP000249739"/>
    </source>
</evidence>
<name>A0A2W5FR37_9BACT</name>
<dbReference type="GO" id="GO:0005886">
    <property type="term" value="C:plasma membrane"/>
    <property type="evidence" value="ECO:0007669"/>
    <property type="project" value="InterPro"/>
</dbReference>
<comment type="caution">
    <text evidence="8">The sequence shown here is derived from an EMBL/GenBank/DDBJ whole genome shotgun (WGS) entry which is preliminary data.</text>
</comment>
<reference evidence="8 9" key="1">
    <citation type="submission" date="2017-08" db="EMBL/GenBank/DDBJ databases">
        <title>Infants hospitalized years apart are colonized by the same room-sourced microbial strains.</title>
        <authorList>
            <person name="Brooks B."/>
            <person name="Olm M.R."/>
            <person name="Firek B.A."/>
            <person name="Baker R."/>
            <person name="Thomas B.C."/>
            <person name="Morowitz M.J."/>
            <person name="Banfield J.F."/>
        </authorList>
    </citation>
    <scope>NUCLEOTIDE SEQUENCE [LARGE SCALE GENOMIC DNA]</scope>
    <source>
        <strain evidence="8">S2_006_000_R2_64</strain>
    </source>
</reference>
<evidence type="ECO:0000256" key="4">
    <source>
        <dbReference type="ARBA" id="ARBA00023136"/>
    </source>
</evidence>
<dbReference type="Pfam" id="PF06305">
    <property type="entry name" value="LapA_dom"/>
    <property type="match status" value="1"/>
</dbReference>
<evidence type="ECO:0000256" key="2">
    <source>
        <dbReference type="ARBA" id="ARBA00022692"/>
    </source>
</evidence>